<dbReference type="InterPro" id="IPR003374">
    <property type="entry name" value="ApbE-like_sf"/>
</dbReference>
<dbReference type="GO" id="GO:0046872">
    <property type="term" value="F:metal ion binding"/>
    <property type="evidence" value="ECO:0007669"/>
    <property type="project" value="UniProtKB-UniRule"/>
</dbReference>
<dbReference type="RefSeq" id="WP_010526035.1">
    <property type="nucleotide sequence ID" value="NZ_AFSL01000002.1"/>
</dbReference>
<keyword evidence="6 10" id="KW-0274">FAD</keyword>
<dbReference type="FunCoup" id="A0A1I2C4B6">
    <property type="interactions" value="80"/>
</dbReference>
<dbReference type="EMBL" id="FONA01000015">
    <property type="protein sequence ID" value="SFE63124.1"/>
    <property type="molecule type" value="Genomic_DNA"/>
</dbReference>
<comment type="similarity">
    <text evidence="10 12">Belongs to the ApbE family.</text>
</comment>
<comment type="subcellular location">
    <subcellularLocation>
        <location evidence="12">Cell inner membrane</location>
        <topology evidence="12">Lipid-anchor</topology>
        <orientation evidence="12">Periplasmic side</orientation>
    </subcellularLocation>
</comment>
<evidence type="ECO:0000256" key="11">
    <source>
        <dbReference type="PIRSR" id="PIRSR006268-2"/>
    </source>
</evidence>
<evidence type="ECO:0000256" key="2">
    <source>
        <dbReference type="ARBA" id="ARBA00016337"/>
    </source>
</evidence>
<evidence type="ECO:0000256" key="3">
    <source>
        <dbReference type="ARBA" id="ARBA00022630"/>
    </source>
</evidence>
<proteinExistence type="inferred from homology"/>
<gene>
    <name evidence="13" type="ORF">SAMN05444380_1155</name>
</gene>
<evidence type="ECO:0000256" key="4">
    <source>
        <dbReference type="ARBA" id="ARBA00022679"/>
    </source>
</evidence>
<dbReference type="EC" id="2.7.1.180" evidence="1 10"/>
<dbReference type="OrthoDB" id="9778595at2"/>
<dbReference type="AlphaFoldDB" id="A0A1I2C4B6"/>
<dbReference type="eggNOG" id="COG1477">
    <property type="taxonomic scope" value="Bacteria"/>
</dbReference>
<keyword evidence="12 13" id="KW-0449">Lipoprotein</keyword>
<name>A0A1I2C4B6_9BACT</name>
<dbReference type="STRING" id="385682.SAMN05444380_1155"/>
<dbReference type="SUPFAM" id="SSF143631">
    <property type="entry name" value="ApbE-like"/>
    <property type="match status" value="1"/>
</dbReference>
<evidence type="ECO:0000256" key="12">
    <source>
        <dbReference type="RuleBase" id="RU363002"/>
    </source>
</evidence>
<sequence length="343" mass="37267">MKKHPFSLTRVIVSSTFILLMVVSCAPKEKWIKNQGAVFGTYYHLVYESPGGKDLQAAVLQALDSVNHALSTYDSASVISRFNQSDKGIAVTNHHFKTVVEAAQAITKATDGAFDMTVAPLVNAWGFGFSKKQTITPHLLDSLTSLVGMQKVLLRGDSLIKLKPGLMIDASAIAKGYGVDIAAKVLEINGCANYLVEIGGEVYSKGHNPQSKPWRVGIDKPIDDPAASNRQIQTVVNLSGKALATSGNYRQFYIDENTGIKYAHTIDPRTGNPVNHSLLSASVIANDCMTADAYATACMVMGLEKSMELFSQHPELEGYFIYDTPQGMKTIHTPGFEKYLADN</sequence>
<evidence type="ECO:0000256" key="1">
    <source>
        <dbReference type="ARBA" id="ARBA00011955"/>
    </source>
</evidence>
<evidence type="ECO:0000313" key="13">
    <source>
        <dbReference type="EMBL" id="SFE63124.1"/>
    </source>
</evidence>
<evidence type="ECO:0000256" key="5">
    <source>
        <dbReference type="ARBA" id="ARBA00022723"/>
    </source>
</evidence>
<comment type="cofactor">
    <cofactor evidence="11">
        <name>Mg(2+)</name>
        <dbReference type="ChEBI" id="CHEBI:18420"/>
    </cofactor>
    <cofactor evidence="11">
        <name>Mn(2+)</name>
        <dbReference type="ChEBI" id="CHEBI:29035"/>
    </cofactor>
    <text evidence="11">Magnesium. Can also use manganese.</text>
</comment>
<dbReference type="Gene3D" id="3.10.520.10">
    <property type="entry name" value="ApbE-like domains"/>
    <property type="match status" value="1"/>
</dbReference>
<keyword evidence="7 10" id="KW-0460">Magnesium</keyword>
<dbReference type="InterPro" id="IPR024932">
    <property type="entry name" value="ApbE"/>
</dbReference>
<keyword evidence="12" id="KW-0997">Cell inner membrane</keyword>
<feature type="binding site" evidence="11">
    <location>
        <position position="296"/>
    </location>
    <ligand>
        <name>Mg(2+)</name>
        <dbReference type="ChEBI" id="CHEBI:18420"/>
    </ligand>
</feature>
<keyword evidence="4 10" id="KW-0808">Transferase</keyword>
<protein>
    <recommendedName>
        <fullName evidence="2 10">FAD:protein FMN transferase</fullName>
        <ecNumber evidence="1 10">2.7.1.180</ecNumber>
    </recommendedName>
    <alternativeName>
        <fullName evidence="8 10">Flavin transferase</fullName>
    </alternativeName>
</protein>
<dbReference type="PANTHER" id="PTHR30040">
    <property type="entry name" value="THIAMINE BIOSYNTHESIS LIPOPROTEIN APBE"/>
    <property type="match status" value="1"/>
</dbReference>
<evidence type="ECO:0000313" key="14">
    <source>
        <dbReference type="Proteomes" id="UP000181976"/>
    </source>
</evidence>
<evidence type="ECO:0000256" key="6">
    <source>
        <dbReference type="ARBA" id="ARBA00022827"/>
    </source>
</evidence>
<dbReference type="PANTHER" id="PTHR30040:SF2">
    <property type="entry name" value="FAD:PROTEIN FMN TRANSFERASE"/>
    <property type="match status" value="1"/>
</dbReference>
<keyword evidence="12" id="KW-1003">Cell membrane</keyword>
<comment type="catalytic activity">
    <reaction evidence="9 10 12">
        <text>L-threonyl-[protein] + FAD = FMN-L-threonyl-[protein] + AMP + H(+)</text>
        <dbReference type="Rhea" id="RHEA:36847"/>
        <dbReference type="Rhea" id="RHEA-COMP:11060"/>
        <dbReference type="Rhea" id="RHEA-COMP:11061"/>
        <dbReference type="ChEBI" id="CHEBI:15378"/>
        <dbReference type="ChEBI" id="CHEBI:30013"/>
        <dbReference type="ChEBI" id="CHEBI:57692"/>
        <dbReference type="ChEBI" id="CHEBI:74257"/>
        <dbReference type="ChEBI" id="CHEBI:456215"/>
        <dbReference type="EC" id="2.7.1.180"/>
    </reaction>
</comment>
<dbReference type="InParanoid" id="A0A1I2C4B6"/>
<reference evidence="13 14" key="1">
    <citation type="submission" date="2016-10" db="EMBL/GenBank/DDBJ databases">
        <authorList>
            <person name="de Groot N.N."/>
        </authorList>
    </citation>
    <scope>NUCLEOTIDE SEQUENCE [LARGE SCALE GENOMIC DNA]</scope>
    <source>
        <strain evidence="13 14">DSM 19012</strain>
    </source>
</reference>
<organism evidence="13 14">
    <name type="scientific">Thermophagus xiamenensis</name>
    <dbReference type="NCBI Taxonomy" id="385682"/>
    <lineage>
        <taxon>Bacteria</taxon>
        <taxon>Pseudomonadati</taxon>
        <taxon>Bacteroidota</taxon>
        <taxon>Bacteroidia</taxon>
        <taxon>Marinilabiliales</taxon>
        <taxon>Marinilabiliaceae</taxon>
        <taxon>Thermophagus</taxon>
    </lineage>
</organism>
<dbReference type="GO" id="GO:0016740">
    <property type="term" value="F:transferase activity"/>
    <property type="evidence" value="ECO:0007669"/>
    <property type="project" value="UniProtKB-UniRule"/>
</dbReference>
<evidence type="ECO:0000256" key="9">
    <source>
        <dbReference type="ARBA" id="ARBA00048540"/>
    </source>
</evidence>
<feature type="binding site" evidence="11">
    <location>
        <position position="292"/>
    </location>
    <ligand>
        <name>Mg(2+)</name>
        <dbReference type="ChEBI" id="CHEBI:18420"/>
    </ligand>
</feature>
<dbReference type="GO" id="GO:0005886">
    <property type="term" value="C:plasma membrane"/>
    <property type="evidence" value="ECO:0007669"/>
    <property type="project" value="UniProtKB-SubCell"/>
</dbReference>
<evidence type="ECO:0000256" key="7">
    <source>
        <dbReference type="ARBA" id="ARBA00022842"/>
    </source>
</evidence>
<accession>A0A1I2C4B6</accession>
<dbReference type="PROSITE" id="PS51257">
    <property type="entry name" value="PROKAR_LIPOPROTEIN"/>
    <property type="match status" value="1"/>
</dbReference>
<keyword evidence="12" id="KW-0472">Membrane</keyword>
<dbReference type="Pfam" id="PF02424">
    <property type="entry name" value="ApbE"/>
    <property type="match status" value="1"/>
</dbReference>
<evidence type="ECO:0000256" key="8">
    <source>
        <dbReference type="ARBA" id="ARBA00031306"/>
    </source>
</evidence>
<dbReference type="Proteomes" id="UP000181976">
    <property type="component" value="Unassembled WGS sequence"/>
</dbReference>
<keyword evidence="5 10" id="KW-0479">Metal-binding</keyword>
<evidence type="ECO:0000256" key="10">
    <source>
        <dbReference type="PIRNR" id="PIRNR006268"/>
    </source>
</evidence>
<comment type="function">
    <text evidence="12">Flavin transferase that catalyzes the transfer of the FMN moiety of FAD and its covalent binding to the hydroxyl group of a threonine residue in a target flavoprotein.</text>
</comment>
<feature type="binding site" evidence="11">
    <location>
        <position position="172"/>
    </location>
    <ligand>
        <name>Mg(2+)</name>
        <dbReference type="ChEBI" id="CHEBI:18420"/>
    </ligand>
</feature>
<keyword evidence="14" id="KW-1185">Reference proteome</keyword>
<keyword evidence="3 10" id="KW-0285">Flavoprotein</keyword>
<dbReference type="PIRSF" id="PIRSF006268">
    <property type="entry name" value="ApbE"/>
    <property type="match status" value="1"/>
</dbReference>